<comment type="caution">
    <text evidence="1">The sequence shown here is derived from an EMBL/GenBank/DDBJ whole genome shotgun (WGS) entry which is preliminary data.</text>
</comment>
<dbReference type="Proteomes" id="UP001234297">
    <property type="component" value="Chromosome 1"/>
</dbReference>
<name>A0ACC2MN65_PERAE</name>
<accession>A0ACC2MN65</accession>
<sequence length="295" mass="32967">MAASPSMPENRYHVRCISMPSRSHPLALGAEEEITKLRTWETSSTSSSETICIGLGGGLGDLYNCIQDFLQLPLTQQSIAHHRQQKWVEEVLDGSVRLLDVCGATREILLSIKEQVQALRFALRRRSSLEVNAYIRSRKKAKKEVTKLLGALKQMDNKCAPPPLFAQDELQSIAVKMFREMRALTISVLRAALTFLSSSRPRPSKLSLVSKFSHKEPVACEGVIEQMNEFENGDVALSALSLHILDKNAEIERMQVAQKRLEALDLGIANVEAGLECVFRRQIQIRVSLLNILSC</sequence>
<keyword evidence="2" id="KW-1185">Reference proteome</keyword>
<organism evidence="1 2">
    <name type="scientific">Persea americana</name>
    <name type="common">Avocado</name>
    <dbReference type="NCBI Taxonomy" id="3435"/>
    <lineage>
        <taxon>Eukaryota</taxon>
        <taxon>Viridiplantae</taxon>
        <taxon>Streptophyta</taxon>
        <taxon>Embryophyta</taxon>
        <taxon>Tracheophyta</taxon>
        <taxon>Spermatophyta</taxon>
        <taxon>Magnoliopsida</taxon>
        <taxon>Magnoliidae</taxon>
        <taxon>Laurales</taxon>
        <taxon>Lauraceae</taxon>
        <taxon>Persea</taxon>
    </lineage>
</organism>
<gene>
    <name evidence="1" type="ORF">MRB53_000178</name>
</gene>
<evidence type="ECO:0000313" key="1">
    <source>
        <dbReference type="EMBL" id="KAJ8647155.1"/>
    </source>
</evidence>
<evidence type="ECO:0000313" key="2">
    <source>
        <dbReference type="Proteomes" id="UP001234297"/>
    </source>
</evidence>
<protein>
    <submittedName>
        <fullName evidence="1">Uncharacterized protein</fullName>
    </submittedName>
</protein>
<proteinExistence type="predicted"/>
<dbReference type="EMBL" id="CM056809">
    <property type="protein sequence ID" value="KAJ8647155.1"/>
    <property type="molecule type" value="Genomic_DNA"/>
</dbReference>
<reference evidence="1 2" key="1">
    <citation type="journal article" date="2022" name="Hortic Res">
        <title>A haplotype resolved chromosomal level avocado genome allows analysis of novel avocado genes.</title>
        <authorList>
            <person name="Nath O."/>
            <person name="Fletcher S.J."/>
            <person name="Hayward A."/>
            <person name="Shaw L.M."/>
            <person name="Masouleh A.K."/>
            <person name="Furtado A."/>
            <person name="Henry R.J."/>
            <person name="Mitter N."/>
        </authorList>
    </citation>
    <scope>NUCLEOTIDE SEQUENCE [LARGE SCALE GENOMIC DNA]</scope>
    <source>
        <strain evidence="2">cv. Hass</strain>
    </source>
</reference>